<feature type="compositionally biased region" description="Polar residues" evidence="8">
    <location>
        <begin position="801"/>
        <end position="819"/>
    </location>
</feature>
<feature type="transmembrane region" description="Helical" evidence="9">
    <location>
        <begin position="1116"/>
        <end position="1135"/>
    </location>
</feature>
<dbReference type="EMBL" id="JACCJB010000013">
    <property type="protein sequence ID" value="KAF6221719.1"/>
    <property type="molecule type" value="Genomic_DNA"/>
</dbReference>
<proteinExistence type="inferred from homology"/>
<dbReference type="PANTHER" id="PTHR31503:SF10">
    <property type="entry name" value="VNX1 PROTEIN"/>
    <property type="match status" value="1"/>
</dbReference>
<dbReference type="GO" id="GO:0006874">
    <property type="term" value="P:intracellular calcium ion homeostasis"/>
    <property type="evidence" value="ECO:0007669"/>
    <property type="project" value="TreeGrafter"/>
</dbReference>
<name>A0A8H6FBI1_9LECA</name>
<comment type="caution">
    <text evidence="12">The sequence shown here is derived from an EMBL/GenBank/DDBJ whole genome shotgun (WGS) entry which is preliminary data.</text>
</comment>
<evidence type="ECO:0000259" key="10">
    <source>
        <dbReference type="Pfam" id="PF01699"/>
    </source>
</evidence>
<evidence type="ECO:0000256" key="5">
    <source>
        <dbReference type="ARBA" id="ARBA00022989"/>
    </source>
</evidence>
<feature type="transmembrane region" description="Helical" evidence="9">
    <location>
        <begin position="637"/>
        <end position="659"/>
    </location>
</feature>
<feature type="compositionally biased region" description="Basic and acidic residues" evidence="8">
    <location>
        <begin position="22"/>
        <end position="37"/>
    </location>
</feature>
<feature type="compositionally biased region" description="Polar residues" evidence="8">
    <location>
        <begin position="926"/>
        <end position="935"/>
    </location>
</feature>
<evidence type="ECO:0000256" key="2">
    <source>
        <dbReference type="ARBA" id="ARBA00008170"/>
    </source>
</evidence>
<dbReference type="GO" id="GO:0012505">
    <property type="term" value="C:endomembrane system"/>
    <property type="evidence" value="ECO:0007669"/>
    <property type="project" value="UniProtKB-SubCell"/>
</dbReference>
<dbReference type="Pfam" id="PF03733">
    <property type="entry name" value="YccF"/>
    <property type="match status" value="1"/>
</dbReference>
<feature type="transmembrane region" description="Helical" evidence="9">
    <location>
        <begin position="1046"/>
        <end position="1065"/>
    </location>
</feature>
<feature type="transmembrane region" description="Helical" evidence="9">
    <location>
        <begin position="603"/>
        <end position="625"/>
    </location>
</feature>
<feature type="transmembrane region" description="Helical" evidence="9">
    <location>
        <begin position="671"/>
        <end position="691"/>
    </location>
</feature>
<evidence type="ECO:0000313" key="13">
    <source>
        <dbReference type="Proteomes" id="UP000593566"/>
    </source>
</evidence>
<feature type="region of interest" description="Disordered" evidence="8">
    <location>
        <begin position="922"/>
        <end position="944"/>
    </location>
</feature>
<dbReference type="InterPro" id="IPR004837">
    <property type="entry name" value="NaCa_Exmemb"/>
</dbReference>
<evidence type="ECO:0000256" key="3">
    <source>
        <dbReference type="ARBA" id="ARBA00022448"/>
    </source>
</evidence>
<protein>
    <recommendedName>
        <fullName evidence="14">Calcium permease</fullName>
    </recommendedName>
</protein>
<evidence type="ECO:0000256" key="6">
    <source>
        <dbReference type="ARBA" id="ARBA00023065"/>
    </source>
</evidence>
<feature type="transmembrane region" description="Helical" evidence="9">
    <location>
        <begin position="300"/>
        <end position="333"/>
    </location>
</feature>
<feature type="transmembrane region" description="Helical" evidence="9">
    <location>
        <begin position="977"/>
        <end position="995"/>
    </location>
</feature>
<feature type="compositionally biased region" description="Polar residues" evidence="8">
    <location>
        <begin position="60"/>
        <end position="75"/>
    </location>
</feature>
<feature type="compositionally biased region" description="Basic and acidic residues" evidence="8">
    <location>
        <begin position="77"/>
        <end position="93"/>
    </location>
</feature>
<organism evidence="12 13">
    <name type="scientific">Letharia lupina</name>
    <dbReference type="NCBI Taxonomy" id="560253"/>
    <lineage>
        <taxon>Eukaryota</taxon>
        <taxon>Fungi</taxon>
        <taxon>Dikarya</taxon>
        <taxon>Ascomycota</taxon>
        <taxon>Pezizomycotina</taxon>
        <taxon>Lecanoromycetes</taxon>
        <taxon>OSLEUM clade</taxon>
        <taxon>Lecanoromycetidae</taxon>
        <taxon>Lecanorales</taxon>
        <taxon>Lecanorineae</taxon>
        <taxon>Parmeliaceae</taxon>
        <taxon>Letharia</taxon>
    </lineage>
</organism>
<dbReference type="GO" id="GO:0015369">
    <property type="term" value="F:calcium:proton antiporter activity"/>
    <property type="evidence" value="ECO:0007669"/>
    <property type="project" value="TreeGrafter"/>
</dbReference>
<keyword evidence="13" id="KW-1185">Reference proteome</keyword>
<dbReference type="Gene3D" id="1.20.1420.30">
    <property type="entry name" value="NCX, central ion-binding region"/>
    <property type="match status" value="2"/>
</dbReference>
<keyword evidence="4 9" id="KW-0812">Transmembrane</keyword>
<feature type="domain" description="Inner membrane component" evidence="11">
    <location>
        <begin position="304"/>
        <end position="356"/>
    </location>
</feature>
<evidence type="ECO:0000256" key="4">
    <source>
        <dbReference type="ARBA" id="ARBA00022692"/>
    </source>
</evidence>
<dbReference type="GO" id="GO:0005774">
    <property type="term" value="C:vacuolar membrane"/>
    <property type="evidence" value="ECO:0007669"/>
    <property type="project" value="UniProtKB-ARBA"/>
</dbReference>
<feature type="compositionally biased region" description="Polar residues" evidence="8">
    <location>
        <begin position="94"/>
        <end position="108"/>
    </location>
</feature>
<keyword evidence="6" id="KW-0406">Ion transport</keyword>
<reference evidence="12 13" key="1">
    <citation type="journal article" date="2020" name="Genomics">
        <title>Complete, high-quality genomes from long-read metagenomic sequencing of two wolf lichen thalli reveals enigmatic genome architecture.</title>
        <authorList>
            <person name="McKenzie S.K."/>
            <person name="Walston R.F."/>
            <person name="Allen J.L."/>
        </authorList>
    </citation>
    <scope>NUCLEOTIDE SEQUENCE [LARGE SCALE GENOMIC DNA]</scope>
    <source>
        <strain evidence="12">WasteWater1</strain>
    </source>
</reference>
<feature type="compositionally biased region" description="Basic and acidic residues" evidence="8">
    <location>
        <begin position="211"/>
        <end position="223"/>
    </location>
</feature>
<feature type="compositionally biased region" description="Polar residues" evidence="8">
    <location>
        <begin position="850"/>
        <end position="859"/>
    </location>
</feature>
<comment type="similarity">
    <text evidence="2">Belongs to the Ca(2+):cation antiporter (CaCA) (TC 2.A.19) family.</text>
</comment>
<feature type="domain" description="Sodium/calcium exchanger membrane region" evidence="10">
    <location>
        <begin position="976"/>
        <end position="1129"/>
    </location>
</feature>
<dbReference type="InterPro" id="IPR004713">
    <property type="entry name" value="CaH_exchang"/>
</dbReference>
<dbReference type="Pfam" id="PF01699">
    <property type="entry name" value="Na_Ca_ex"/>
    <property type="match status" value="2"/>
</dbReference>
<evidence type="ECO:0000259" key="11">
    <source>
        <dbReference type="Pfam" id="PF03733"/>
    </source>
</evidence>
<feature type="transmembrane region" description="Helical" evidence="9">
    <location>
        <begin position="745"/>
        <end position="763"/>
    </location>
</feature>
<evidence type="ECO:0000256" key="9">
    <source>
        <dbReference type="SAM" id="Phobius"/>
    </source>
</evidence>
<keyword evidence="3" id="KW-0813">Transport</keyword>
<accession>A0A8H6FBI1</accession>
<feature type="transmembrane region" description="Helical" evidence="9">
    <location>
        <begin position="1085"/>
        <end position="1104"/>
    </location>
</feature>
<feature type="compositionally biased region" description="Polar residues" evidence="8">
    <location>
        <begin position="1"/>
        <end position="20"/>
    </location>
</feature>
<keyword evidence="7 9" id="KW-0472">Membrane</keyword>
<dbReference type="PANTHER" id="PTHR31503">
    <property type="entry name" value="VACUOLAR CALCIUM ION TRANSPORTER"/>
    <property type="match status" value="1"/>
</dbReference>
<feature type="compositionally biased region" description="Polar residues" evidence="8">
    <location>
        <begin position="152"/>
        <end position="164"/>
    </location>
</feature>
<feature type="transmembrane region" description="Helical" evidence="9">
    <location>
        <begin position="540"/>
        <end position="563"/>
    </location>
</feature>
<feature type="region of interest" description="Disordered" evidence="8">
    <location>
        <begin position="1"/>
        <end position="246"/>
    </location>
</feature>
<dbReference type="InterPro" id="IPR005185">
    <property type="entry name" value="YccF"/>
</dbReference>
<feature type="transmembrane region" description="Helical" evidence="9">
    <location>
        <begin position="473"/>
        <end position="492"/>
    </location>
</feature>
<feature type="compositionally biased region" description="Acidic residues" evidence="8">
    <location>
        <begin position="140"/>
        <end position="149"/>
    </location>
</feature>
<keyword evidence="5 9" id="KW-1133">Transmembrane helix</keyword>
<feature type="compositionally biased region" description="Acidic residues" evidence="8">
    <location>
        <begin position="232"/>
        <end position="246"/>
    </location>
</feature>
<dbReference type="FunFam" id="1.20.1420.30:FF:000017">
    <property type="entry name" value="Calcium permease family membrane transporter"/>
    <property type="match status" value="1"/>
</dbReference>
<feature type="transmembrane region" description="Helical" evidence="9">
    <location>
        <begin position="569"/>
        <end position="591"/>
    </location>
</feature>
<comment type="subcellular location">
    <subcellularLocation>
        <location evidence="1">Endomembrane system</location>
        <topology evidence="1">Multi-pass membrane protein</topology>
    </subcellularLocation>
</comment>
<dbReference type="Proteomes" id="UP000593566">
    <property type="component" value="Unassembled WGS sequence"/>
</dbReference>
<feature type="domain" description="Sodium/calcium exchanger membrane region" evidence="10">
    <location>
        <begin position="574"/>
        <end position="761"/>
    </location>
</feature>
<gene>
    <name evidence="12" type="ORF">HO133_001687</name>
</gene>
<feature type="transmembrane region" description="Helical" evidence="9">
    <location>
        <begin position="1011"/>
        <end position="1034"/>
    </location>
</feature>
<feature type="region of interest" description="Disordered" evidence="8">
    <location>
        <begin position="782"/>
        <end position="819"/>
    </location>
</feature>
<feature type="compositionally biased region" description="Basic and acidic residues" evidence="8">
    <location>
        <begin position="838"/>
        <end position="849"/>
    </location>
</feature>
<feature type="compositionally biased region" description="Basic residues" evidence="8">
    <location>
        <begin position="120"/>
        <end position="133"/>
    </location>
</feature>
<dbReference type="RefSeq" id="XP_037151154.1">
    <property type="nucleotide sequence ID" value="XM_037292615.1"/>
</dbReference>
<dbReference type="AlphaFoldDB" id="A0A8H6FBI1"/>
<feature type="transmembrane region" description="Helical" evidence="9">
    <location>
        <begin position="446"/>
        <end position="467"/>
    </location>
</feature>
<evidence type="ECO:0000256" key="1">
    <source>
        <dbReference type="ARBA" id="ARBA00004127"/>
    </source>
</evidence>
<dbReference type="InterPro" id="IPR044880">
    <property type="entry name" value="NCX_ion-bd_dom_sf"/>
</dbReference>
<evidence type="ECO:0008006" key="14">
    <source>
        <dbReference type="Google" id="ProtNLM"/>
    </source>
</evidence>
<sequence length="1168" mass="128372">MSDDNNSPDPGAHNYSTGGTSPKDKPRRFEPITHDQDRDDEDLNTRTTGTIRRNRPPAILTSSGDNHGSLDSYNTAEEPHTESQRTPTQDEGRQGLQSSASSDRQQVLSPEPLPSMSKPKMARRASSKYHPPHKGQGFSVDDDPDEYESDFAQRQSSIAKSASGSGHGNGLRRQPSTLRRRPTAQPTSLPRVDSRGEDEEEAEQPKNSTVPREEAAGDGHDSSAEEGNSPADAEDGDEDDDDELSDAESFTLKDRQNAINETHPFGIRIWKPALYQKNRSIEKTAEGDIHSSPGGRVSSWLWMFNILWTILFGWWLATAAALGALTCFLFGFAPAAADYGRVFWGLSLYLFYPFGQFVKLEQDEAYAEEDEGEGRSITEYEQWQNGDLEDGRLFFGPLTSRSLIGRRRSMDSADENDSLLGRTRRADDPKTGPKNRRARLFGRGQWTIGRVIFFVFFYFLLAPLLLLASGICWFLVFWIPMGKATLLLFYHLRRHPLALSFNADTTYSRDGSSHSSSILLCTYRAVGLKYWKYTVDGTNIFLINLIGVVLFAIFDYWVLYVAIGLDSWIVAPGLVFALALFSIIPLAYFIGQAVASISAQSSMGVGAAINAFFSTVVEVFLYCVALNQGKGQLVEGSIIGSIFAGILFLPGLSMCFGAIKRKTQRFNVKSAGVTSTMLLFAVIAAFGPTLFYQIYGSHELNCHSCIVVGPGHPDGPDEDCRRCYYSQVPAINDEFFLKAVRPYCWFAAVLLFLSYIIGLWFTLRTHAATIWNIEIEEKKAQVHPGPNGSISHQPLHGSGLKPQTSSSSKDSPGGRNVSTAIRDTQLYKRILSQSLKHEGLSLRSPEDSRQPSGSSNNLHGQPPHVVPPKSCEGENNVLEDNPSLRSIKVAGLSEEEHNNLVRHVAEMAATAAAVAARDAVKAPRKMSTSTRTVAQRTPKASVPATGAFQDDHEAAANAEGPADGGHDAPNWGRVKSAVILLGATVLYAIIAEILVNTVDVVLESVDIDEKFLGITLFALVPNTTEFLNAISFAMNGNIALSMEIGSAYALQVCLLQIPALVLFSAVHGRYIDPEKLLDHTFNLIFPQWDMVTVILCVFLLSYVYGEGKSNYFKGSILVLAYLVIVVGFYLAGYSGDIEMMGIDRFDTLALGHQSSFKTVGRRSSGRAW</sequence>
<evidence type="ECO:0000256" key="7">
    <source>
        <dbReference type="ARBA" id="ARBA00023136"/>
    </source>
</evidence>
<dbReference type="GeneID" id="59330101"/>
<feature type="region of interest" description="Disordered" evidence="8">
    <location>
        <begin position="838"/>
        <end position="879"/>
    </location>
</feature>
<evidence type="ECO:0000256" key="8">
    <source>
        <dbReference type="SAM" id="MobiDB-lite"/>
    </source>
</evidence>
<evidence type="ECO:0000313" key="12">
    <source>
        <dbReference type="EMBL" id="KAF6221719.1"/>
    </source>
</evidence>